<dbReference type="Gene3D" id="3.30.70.270">
    <property type="match status" value="2"/>
</dbReference>
<dbReference type="SUPFAM" id="SSF56672">
    <property type="entry name" value="DNA/RNA polymerases"/>
    <property type="match status" value="1"/>
</dbReference>
<proteinExistence type="inferred from homology"/>
<organism evidence="4 5">
    <name type="scientific">Zosterops borbonicus</name>
    <dbReference type="NCBI Taxonomy" id="364589"/>
    <lineage>
        <taxon>Eukaryota</taxon>
        <taxon>Metazoa</taxon>
        <taxon>Chordata</taxon>
        <taxon>Craniata</taxon>
        <taxon>Vertebrata</taxon>
        <taxon>Euteleostomi</taxon>
        <taxon>Archelosauria</taxon>
        <taxon>Archosauria</taxon>
        <taxon>Dinosauria</taxon>
        <taxon>Saurischia</taxon>
        <taxon>Theropoda</taxon>
        <taxon>Coelurosauria</taxon>
        <taxon>Aves</taxon>
        <taxon>Neognathae</taxon>
        <taxon>Neoaves</taxon>
        <taxon>Telluraves</taxon>
        <taxon>Australaves</taxon>
        <taxon>Passeriformes</taxon>
        <taxon>Sylvioidea</taxon>
        <taxon>Zosteropidae</taxon>
        <taxon>Zosterops</taxon>
    </lineage>
</organism>
<dbReference type="InterPro" id="IPR041577">
    <property type="entry name" value="RT_RNaseH_2"/>
</dbReference>
<dbReference type="InterPro" id="IPR043128">
    <property type="entry name" value="Rev_trsase/Diguanyl_cyclase"/>
</dbReference>
<dbReference type="EMBL" id="SWJQ01000327">
    <property type="protein sequence ID" value="TRZ16172.1"/>
    <property type="molecule type" value="Genomic_DNA"/>
</dbReference>
<comment type="similarity">
    <text evidence="1">Belongs to the beta type-B retroviral polymerase family. HERV class-II K(HML-2) pol subfamily.</text>
</comment>
<feature type="domain" description="Reverse transcriptase" evidence="3">
    <location>
        <begin position="1"/>
        <end position="71"/>
    </location>
</feature>
<comment type="caution">
    <text evidence="4">The sequence shown here is derived from an EMBL/GenBank/DDBJ whole genome shotgun (WGS) entry which is preliminary data.</text>
</comment>
<keyword evidence="5" id="KW-1185">Reference proteome</keyword>
<dbReference type="PANTHER" id="PTHR33064:SF37">
    <property type="entry name" value="RIBONUCLEASE H"/>
    <property type="match status" value="1"/>
</dbReference>
<dbReference type="AlphaFoldDB" id="A0A8K1LJI8"/>
<dbReference type="InterPro" id="IPR000477">
    <property type="entry name" value="RT_dom"/>
</dbReference>
<sequence>ALEHLLTQFTPKAGTKLLQYVDDLLIAGSSEESVRECTVELLNFIGDKGLKVSKSKLQFTEPEVKYLGHWLSQGKKKLDPERVARIIALPTPKTKRQIRQVLGLLRYCRQWIEGFSEKVKFLYERLNSDRVKWTEQNELDFQKLKEVLMTAPVLTLPDVNKEFQLFVDV</sequence>
<dbReference type="InterPro" id="IPR043502">
    <property type="entry name" value="DNA/RNA_pol_sf"/>
</dbReference>
<dbReference type="PANTHER" id="PTHR33064">
    <property type="entry name" value="POL PROTEIN"/>
    <property type="match status" value="1"/>
</dbReference>
<dbReference type="Pfam" id="PF00078">
    <property type="entry name" value="RVT_1"/>
    <property type="match status" value="1"/>
</dbReference>
<dbReference type="Pfam" id="PF17919">
    <property type="entry name" value="RT_RNaseH_2"/>
    <property type="match status" value="1"/>
</dbReference>
<evidence type="ECO:0000256" key="2">
    <source>
        <dbReference type="ARBA" id="ARBA00012180"/>
    </source>
</evidence>
<dbReference type="Proteomes" id="UP000796761">
    <property type="component" value="Unassembled WGS sequence"/>
</dbReference>
<evidence type="ECO:0000313" key="4">
    <source>
        <dbReference type="EMBL" id="TRZ16172.1"/>
    </source>
</evidence>
<evidence type="ECO:0000256" key="1">
    <source>
        <dbReference type="ARBA" id="ARBA00010879"/>
    </source>
</evidence>
<name>A0A8K1LJI8_9PASS</name>
<dbReference type="PROSITE" id="PS50878">
    <property type="entry name" value="RT_POL"/>
    <property type="match status" value="1"/>
</dbReference>
<feature type="non-terminal residue" evidence="4">
    <location>
        <position position="1"/>
    </location>
</feature>
<evidence type="ECO:0000313" key="5">
    <source>
        <dbReference type="Proteomes" id="UP000796761"/>
    </source>
</evidence>
<protein>
    <recommendedName>
        <fullName evidence="2">ribonuclease H</fullName>
        <ecNumber evidence="2">3.1.26.4</ecNumber>
    </recommendedName>
</protein>
<gene>
    <name evidence="4" type="ORF">HGM15179_010939</name>
</gene>
<dbReference type="EC" id="3.1.26.4" evidence="2"/>
<evidence type="ECO:0000259" key="3">
    <source>
        <dbReference type="PROSITE" id="PS50878"/>
    </source>
</evidence>
<dbReference type="InterPro" id="IPR051320">
    <property type="entry name" value="Viral_Replic_Matur_Polypro"/>
</dbReference>
<dbReference type="GO" id="GO:0004523">
    <property type="term" value="F:RNA-DNA hybrid ribonuclease activity"/>
    <property type="evidence" value="ECO:0007669"/>
    <property type="project" value="UniProtKB-EC"/>
</dbReference>
<dbReference type="OrthoDB" id="9950135at2759"/>
<dbReference type="FunFam" id="3.30.70.270:FF:000020">
    <property type="entry name" value="Transposon Tf2-6 polyprotein-like Protein"/>
    <property type="match status" value="1"/>
</dbReference>
<reference evidence="4" key="1">
    <citation type="submission" date="2019-04" db="EMBL/GenBank/DDBJ databases">
        <title>Genome assembly of Zosterops borbonicus 15179.</title>
        <authorList>
            <person name="Leroy T."/>
            <person name="Anselmetti Y."/>
            <person name="Tilak M.-K."/>
            <person name="Nabholz B."/>
        </authorList>
    </citation>
    <scope>NUCLEOTIDE SEQUENCE</scope>
    <source>
        <strain evidence="4">HGM_15179</strain>
        <tissue evidence="4">Muscle</tissue>
    </source>
</reference>
<accession>A0A8K1LJI8</accession>
<feature type="non-terminal residue" evidence="4">
    <location>
        <position position="169"/>
    </location>
</feature>